<organism evidence="3 4">
    <name type="scientific">Exophiala xenobiotica</name>
    <dbReference type="NCBI Taxonomy" id="348802"/>
    <lineage>
        <taxon>Eukaryota</taxon>
        <taxon>Fungi</taxon>
        <taxon>Dikarya</taxon>
        <taxon>Ascomycota</taxon>
        <taxon>Pezizomycotina</taxon>
        <taxon>Eurotiomycetes</taxon>
        <taxon>Chaetothyriomycetidae</taxon>
        <taxon>Chaetothyriales</taxon>
        <taxon>Herpotrichiellaceae</taxon>
        <taxon>Exophiala</taxon>
    </lineage>
</organism>
<dbReference type="GO" id="GO:0044773">
    <property type="term" value="P:mitotic DNA damage checkpoint signaling"/>
    <property type="evidence" value="ECO:0007669"/>
    <property type="project" value="TreeGrafter"/>
</dbReference>
<dbReference type="SUPFAM" id="SSF56112">
    <property type="entry name" value="Protein kinase-like (PK-like)"/>
    <property type="match status" value="1"/>
</dbReference>
<evidence type="ECO:0000256" key="1">
    <source>
        <dbReference type="SAM" id="MobiDB-lite"/>
    </source>
</evidence>
<dbReference type="SMART" id="SM00220">
    <property type="entry name" value="S_TKc"/>
    <property type="match status" value="1"/>
</dbReference>
<sequence>MDFVLQSWAKDKSVRALLLPLSDAAHYSVVLPQNGTQVEQIRRPPPRPASPAADDVKPQPDSEGHLGAIAEQALQSAEKALVLRQNKFLDCFSFGSDLGNYFVLKSDPKSEEDVCYVNLHHCEFFPDPDFPYLWLKNLSTSQQSVREWPAWSQTHQILSGGNVRLDAGTWILTLGQGLQFLLHIPLPPDAYQLGTSVLKPTRPSDPRKADPRAPTNPAKTDVHLDTKKRVNPPAKDYTGMPEHAPTSLQESADDVPRVQDVENLIGDTRHSRVEKGNWSGKRVAIKFCRRPDIPLSAKMWQAEVLALKILGKHQNVVQFFDSNADKYSITMELVPGLSLEHYVDQNRTSTLTETQSLDIWIGAAQGLQWVHEKGFLYNDLKPQNTMYDPKSGRTVLIDFGLASPEAITYFVGGGTPCYVCPEYVNRQRYQVSDIWSLGILVMFVLRLIELPRQSWDLAQVFDRSSSHRQRMNAWQDEILTKVNTAPGRHLELLRRMLCKMPDDRIHVDELVTCLREARHSHKLLA</sequence>
<dbReference type="STRING" id="348802.A0A0D2EVZ2"/>
<reference evidence="3 4" key="1">
    <citation type="submission" date="2015-01" db="EMBL/GenBank/DDBJ databases">
        <title>The Genome Sequence of Exophiala xenobiotica CBS118157.</title>
        <authorList>
            <consortium name="The Broad Institute Genomics Platform"/>
            <person name="Cuomo C."/>
            <person name="de Hoog S."/>
            <person name="Gorbushina A."/>
            <person name="Stielow B."/>
            <person name="Teixiera M."/>
            <person name="Abouelleil A."/>
            <person name="Chapman S.B."/>
            <person name="Priest M."/>
            <person name="Young S.K."/>
            <person name="Wortman J."/>
            <person name="Nusbaum C."/>
            <person name="Birren B."/>
        </authorList>
    </citation>
    <scope>NUCLEOTIDE SEQUENCE [LARGE SCALE GENOMIC DNA]</scope>
    <source>
        <strain evidence="3 4">CBS 118157</strain>
    </source>
</reference>
<dbReference type="PANTHER" id="PTHR44167">
    <property type="entry name" value="OVARIAN-SPECIFIC SERINE/THREONINE-PROTEIN KINASE LOK-RELATED"/>
    <property type="match status" value="1"/>
</dbReference>
<dbReference type="Proteomes" id="UP000054342">
    <property type="component" value="Unassembled WGS sequence"/>
</dbReference>
<dbReference type="PROSITE" id="PS00108">
    <property type="entry name" value="PROTEIN_KINASE_ST"/>
    <property type="match status" value="1"/>
</dbReference>
<dbReference type="RefSeq" id="XP_013319519.1">
    <property type="nucleotide sequence ID" value="XM_013464065.1"/>
</dbReference>
<dbReference type="Gene3D" id="1.10.510.10">
    <property type="entry name" value="Transferase(Phosphotransferase) domain 1"/>
    <property type="match status" value="1"/>
</dbReference>
<evidence type="ECO:0000313" key="3">
    <source>
        <dbReference type="EMBL" id="KIW58935.1"/>
    </source>
</evidence>
<dbReference type="GeneID" id="25325335"/>
<name>A0A0D2EVZ2_9EURO</name>
<gene>
    <name evidence="3" type="ORF">PV05_03427</name>
</gene>
<dbReference type="InterPro" id="IPR011009">
    <property type="entry name" value="Kinase-like_dom_sf"/>
</dbReference>
<dbReference type="OrthoDB" id="1668230at2759"/>
<dbReference type="PANTHER" id="PTHR44167:SF24">
    <property type="entry name" value="SERINE_THREONINE-PROTEIN KINASE CHK2"/>
    <property type="match status" value="1"/>
</dbReference>
<feature type="compositionally biased region" description="Basic and acidic residues" evidence="1">
    <location>
        <begin position="202"/>
        <end position="211"/>
    </location>
</feature>
<dbReference type="EMBL" id="KN847318">
    <property type="protein sequence ID" value="KIW58935.1"/>
    <property type="molecule type" value="Genomic_DNA"/>
</dbReference>
<feature type="compositionally biased region" description="Basic and acidic residues" evidence="1">
    <location>
        <begin position="54"/>
        <end position="64"/>
    </location>
</feature>
<feature type="domain" description="Protein kinase" evidence="2">
    <location>
        <begin position="259"/>
        <end position="524"/>
    </location>
</feature>
<dbReference type="CDD" id="cd00180">
    <property type="entry name" value="PKc"/>
    <property type="match status" value="1"/>
</dbReference>
<feature type="region of interest" description="Disordered" evidence="1">
    <location>
        <begin position="36"/>
        <end position="64"/>
    </location>
</feature>
<dbReference type="AlphaFoldDB" id="A0A0D2EVZ2"/>
<dbReference type="GO" id="GO:0005524">
    <property type="term" value="F:ATP binding"/>
    <property type="evidence" value="ECO:0007669"/>
    <property type="project" value="InterPro"/>
</dbReference>
<evidence type="ECO:0000259" key="2">
    <source>
        <dbReference type="PROSITE" id="PS50011"/>
    </source>
</evidence>
<dbReference type="GO" id="GO:0005634">
    <property type="term" value="C:nucleus"/>
    <property type="evidence" value="ECO:0007669"/>
    <property type="project" value="TreeGrafter"/>
</dbReference>
<dbReference type="Pfam" id="PF00069">
    <property type="entry name" value="Pkinase"/>
    <property type="match status" value="1"/>
</dbReference>
<protein>
    <recommendedName>
        <fullName evidence="2">Protein kinase domain-containing protein</fullName>
    </recommendedName>
</protein>
<feature type="region of interest" description="Disordered" evidence="1">
    <location>
        <begin position="195"/>
        <end position="254"/>
    </location>
</feature>
<proteinExistence type="predicted"/>
<dbReference type="GO" id="GO:0004674">
    <property type="term" value="F:protein serine/threonine kinase activity"/>
    <property type="evidence" value="ECO:0007669"/>
    <property type="project" value="TreeGrafter"/>
</dbReference>
<keyword evidence="4" id="KW-1185">Reference proteome</keyword>
<evidence type="ECO:0000313" key="4">
    <source>
        <dbReference type="Proteomes" id="UP000054342"/>
    </source>
</evidence>
<accession>A0A0D2EVZ2</accession>
<dbReference type="InterPro" id="IPR008271">
    <property type="entry name" value="Ser/Thr_kinase_AS"/>
</dbReference>
<dbReference type="HOGENOM" id="CLU_448435_0_0_1"/>
<dbReference type="PROSITE" id="PS50011">
    <property type="entry name" value="PROTEIN_KINASE_DOM"/>
    <property type="match status" value="1"/>
</dbReference>
<dbReference type="InterPro" id="IPR000719">
    <property type="entry name" value="Prot_kinase_dom"/>
</dbReference>